<comment type="similarity">
    <text evidence="1">Belongs to the LysR transcriptional regulatory family.</text>
</comment>
<dbReference type="SUPFAM" id="SSF46785">
    <property type="entry name" value="Winged helix' DNA-binding domain"/>
    <property type="match status" value="1"/>
</dbReference>
<dbReference type="InterPro" id="IPR058163">
    <property type="entry name" value="LysR-type_TF_proteobact-type"/>
</dbReference>
<comment type="caution">
    <text evidence="6">The sequence shown here is derived from an EMBL/GenBank/DDBJ whole genome shotgun (WGS) entry which is preliminary data.</text>
</comment>
<evidence type="ECO:0000256" key="2">
    <source>
        <dbReference type="ARBA" id="ARBA00023015"/>
    </source>
</evidence>
<protein>
    <submittedName>
        <fullName evidence="6">LysR substrate-binding domain-containing protein</fullName>
    </submittedName>
</protein>
<dbReference type="SUPFAM" id="SSF53850">
    <property type="entry name" value="Periplasmic binding protein-like II"/>
    <property type="match status" value="1"/>
</dbReference>
<dbReference type="PANTHER" id="PTHR30537">
    <property type="entry name" value="HTH-TYPE TRANSCRIPTIONAL REGULATOR"/>
    <property type="match status" value="1"/>
</dbReference>
<organism evidence="6 7">
    <name type="scientific">Rhodanobacter umsongensis</name>
    <dbReference type="NCBI Taxonomy" id="633153"/>
    <lineage>
        <taxon>Bacteria</taxon>
        <taxon>Pseudomonadati</taxon>
        <taxon>Pseudomonadota</taxon>
        <taxon>Gammaproteobacteria</taxon>
        <taxon>Lysobacterales</taxon>
        <taxon>Rhodanobacteraceae</taxon>
        <taxon>Rhodanobacter</taxon>
    </lineage>
</organism>
<evidence type="ECO:0000256" key="3">
    <source>
        <dbReference type="ARBA" id="ARBA00023125"/>
    </source>
</evidence>
<dbReference type="EMBL" id="JBHSMK010000002">
    <property type="protein sequence ID" value="MFC5435543.1"/>
    <property type="molecule type" value="Genomic_DNA"/>
</dbReference>
<reference evidence="7" key="1">
    <citation type="journal article" date="2019" name="Int. J. Syst. Evol. Microbiol.">
        <title>The Global Catalogue of Microorganisms (GCM) 10K type strain sequencing project: providing services to taxonomists for standard genome sequencing and annotation.</title>
        <authorList>
            <consortium name="The Broad Institute Genomics Platform"/>
            <consortium name="The Broad Institute Genome Sequencing Center for Infectious Disease"/>
            <person name="Wu L."/>
            <person name="Ma J."/>
        </authorList>
    </citation>
    <scope>NUCLEOTIDE SEQUENCE [LARGE SCALE GENOMIC DNA]</scope>
    <source>
        <strain evidence="7">JCM 17130</strain>
    </source>
</reference>
<dbReference type="Proteomes" id="UP001596013">
    <property type="component" value="Unassembled WGS sequence"/>
</dbReference>
<dbReference type="PROSITE" id="PS50931">
    <property type="entry name" value="HTH_LYSR"/>
    <property type="match status" value="1"/>
</dbReference>
<accession>A0ABW0JHH2</accession>
<evidence type="ECO:0000313" key="7">
    <source>
        <dbReference type="Proteomes" id="UP001596013"/>
    </source>
</evidence>
<evidence type="ECO:0000256" key="4">
    <source>
        <dbReference type="ARBA" id="ARBA00023163"/>
    </source>
</evidence>
<keyword evidence="2" id="KW-0805">Transcription regulation</keyword>
<proteinExistence type="inferred from homology"/>
<gene>
    <name evidence="6" type="ORF">ACFPME_03190</name>
</gene>
<dbReference type="RefSeq" id="WP_377301940.1">
    <property type="nucleotide sequence ID" value="NZ_JBHSMK010000002.1"/>
</dbReference>
<dbReference type="Gene3D" id="1.10.10.10">
    <property type="entry name" value="Winged helix-like DNA-binding domain superfamily/Winged helix DNA-binding domain"/>
    <property type="match status" value="1"/>
</dbReference>
<evidence type="ECO:0000256" key="1">
    <source>
        <dbReference type="ARBA" id="ARBA00009437"/>
    </source>
</evidence>
<dbReference type="InterPro" id="IPR000847">
    <property type="entry name" value="LysR_HTH_N"/>
</dbReference>
<dbReference type="Pfam" id="PF03466">
    <property type="entry name" value="LysR_substrate"/>
    <property type="match status" value="1"/>
</dbReference>
<dbReference type="CDD" id="cd08432">
    <property type="entry name" value="PBP2_GcdR_TrpI_HvrB_AmpR_like"/>
    <property type="match status" value="1"/>
</dbReference>
<feature type="domain" description="HTH lysR-type" evidence="5">
    <location>
        <begin position="4"/>
        <end position="61"/>
    </location>
</feature>
<dbReference type="InterPro" id="IPR005119">
    <property type="entry name" value="LysR_subst-bd"/>
</dbReference>
<dbReference type="Pfam" id="PF00126">
    <property type="entry name" value="HTH_1"/>
    <property type="match status" value="1"/>
</dbReference>
<dbReference type="Gene3D" id="3.40.190.10">
    <property type="entry name" value="Periplasmic binding protein-like II"/>
    <property type="match status" value="2"/>
</dbReference>
<dbReference type="PANTHER" id="PTHR30537:SF79">
    <property type="entry name" value="TRANSCRIPTIONAL REGULATOR-RELATED"/>
    <property type="match status" value="1"/>
</dbReference>
<keyword evidence="7" id="KW-1185">Reference proteome</keyword>
<evidence type="ECO:0000259" key="5">
    <source>
        <dbReference type="PROSITE" id="PS50931"/>
    </source>
</evidence>
<dbReference type="InterPro" id="IPR036390">
    <property type="entry name" value="WH_DNA-bd_sf"/>
</dbReference>
<sequence>MNELPLNALRAFAMVYAHGGVRAAARELGMAHSSVSRHLGELDRWLGVPLLRASAGRGALVFTPQGDTLGRATLAGLRGIEQAVAALRETRPAHAVTLSTSPSFAIRWLLPRLPALEKAHPKIELSVQVEQRLDALDDGRIDLAIRMGTGPWRELHAEPLMDDALYPVMSPALWQTSGRPSKPVQLAGLRLLHDRDPQASWELWRQAHGPARLALQSGARYTSSDLVLRAAMQGQGVALARHRLAADDVANGSLLRPFGELGVPLGSSYWVVRPLAKPRPAVAAVIDWLHWQAAGGNAVRKG</sequence>
<evidence type="ECO:0000313" key="6">
    <source>
        <dbReference type="EMBL" id="MFC5435543.1"/>
    </source>
</evidence>
<keyword evidence="4" id="KW-0804">Transcription</keyword>
<keyword evidence="3" id="KW-0238">DNA-binding</keyword>
<name>A0ABW0JHH2_9GAMM</name>
<dbReference type="InterPro" id="IPR036388">
    <property type="entry name" value="WH-like_DNA-bd_sf"/>
</dbReference>